<comment type="similarity">
    <text evidence="3 10">Belongs to the glycogen phosphorylase family.</text>
</comment>
<comment type="caution">
    <text evidence="11">The sequence shown here is derived from an EMBL/GenBank/DDBJ whole genome shotgun (WGS) entry which is preliminary data.</text>
</comment>
<dbReference type="Gene3D" id="3.40.50.2000">
    <property type="entry name" value="Glycogen Phosphorylase B"/>
    <property type="match status" value="2"/>
</dbReference>
<keyword evidence="4 10" id="KW-0328">Glycosyltransferase</keyword>
<dbReference type="PANTHER" id="PTHR11468:SF3">
    <property type="entry name" value="GLYCOGEN PHOSPHORYLASE, LIVER FORM"/>
    <property type="match status" value="1"/>
</dbReference>
<evidence type="ECO:0000313" key="12">
    <source>
        <dbReference type="Proteomes" id="UP000027946"/>
    </source>
</evidence>
<dbReference type="RefSeq" id="WP_038262543.1">
    <property type="nucleotide sequence ID" value="NZ_FSRH01000007.1"/>
</dbReference>
<comment type="function">
    <text evidence="8">Phosphorylase is an important allosteric enzyme in carbohydrate metabolism. Enzymes from different sources differ in their regulatory mechanisms and in their natural substrates. However, all known phosphorylases share catalytic and structural properties.</text>
</comment>
<dbReference type="STRING" id="1121324.CLIT_5c00480"/>
<gene>
    <name evidence="11" type="primary">glgP1</name>
    <name evidence="11" type="ORF">CLIT_5c00480</name>
</gene>
<dbReference type="eggNOG" id="COG0058">
    <property type="taxonomic scope" value="Bacteria"/>
</dbReference>
<dbReference type="NCBIfam" id="TIGR02093">
    <property type="entry name" value="P_ylase"/>
    <property type="match status" value="1"/>
</dbReference>
<comment type="catalytic activity">
    <reaction evidence="1 10">
        <text>[(1-&gt;4)-alpha-D-glucosyl](n) + phosphate = [(1-&gt;4)-alpha-D-glucosyl](n-1) + alpha-D-glucose 1-phosphate</text>
        <dbReference type="Rhea" id="RHEA:41732"/>
        <dbReference type="Rhea" id="RHEA-COMP:9584"/>
        <dbReference type="Rhea" id="RHEA-COMP:9586"/>
        <dbReference type="ChEBI" id="CHEBI:15444"/>
        <dbReference type="ChEBI" id="CHEBI:43474"/>
        <dbReference type="ChEBI" id="CHEBI:58601"/>
        <dbReference type="EC" id="2.4.1.1"/>
    </reaction>
</comment>
<keyword evidence="7 10" id="KW-0119">Carbohydrate metabolism</keyword>
<evidence type="ECO:0000256" key="8">
    <source>
        <dbReference type="ARBA" id="ARBA00025174"/>
    </source>
</evidence>
<dbReference type="Pfam" id="PF00343">
    <property type="entry name" value="Phosphorylase"/>
    <property type="match status" value="1"/>
</dbReference>
<evidence type="ECO:0000256" key="4">
    <source>
        <dbReference type="ARBA" id="ARBA00022676"/>
    </source>
</evidence>
<evidence type="ECO:0000256" key="9">
    <source>
        <dbReference type="PIRSR" id="PIRSR000460-1"/>
    </source>
</evidence>
<dbReference type="SUPFAM" id="SSF53756">
    <property type="entry name" value="UDP-Glycosyltransferase/glycogen phosphorylase"/>
    <property type="match status" value="1"/>
</dbReference>
<evidence type="ECO:0000313" key="11">
    <source>
        <dbReference type="EMBL" id="KDR96036.1"/>
    </source>
</evidence>
<dbReference type="PIRSF" id="PIRSF000460">
    <property type="entry name" value="Pprylas_GlgP"/>
    <property type="match status" value="1"/>
</dbReference>
<name>A0A069RG93_PEPLI</name>
<evidence type="ECO:0000256" key="7">
    <source>
        <dbReference type="ARBA" id="ARBA00023277"/>
    </source>
</evidence>
<dbReference type="GO" id="GO:0005737">
    <property type="term" value="C:cytoplasm"/>
    <property type="evidence" value="ECO:0007669"/>
    <property type="project" value="TreeGrafter"/>
</dbReference>
<comment type="function">
    <text evidence="10">Allosteric enzyme that catalyzes the rate-limiting step in glycogen catabolism, the phosphorolytic cleavage of glycogen to produce glucose-1-phosphate, and plays a central role in maintaining cellular and organismal glucose homeostasis.</text>
</comment>
<sequence>MDLSKKRFKSDFINGLMAKRAKSVKEASAWDLYATLGSIVRGYLSKNWVDTNTAYSRIGTKQVYYFSMEFLTGKLLEKHLINLDIIEVCKDGLGELGIDLDEILHVEKDQGLGNGGLGRLAACFLDSMAAIGIPGHGCGIRYKRGFFEQEIVDGYQVERPEKWLAEENIWEIKKPDKSVEVRFWGDVRASSKSGSMEFIHENYEPIIAVPYDTPVVGHTNSTVNTLRLWSAEPARKDFDFSLFNKGNYLKAMEYNYLVESISEMLYPNDSHPEGKLLRLKQEYFLVSAGIQSIVRTFKKNKRPIEEFDEYVSIHINDTHPSLAIPELMRILMDEEGLGWDQAWKITTNTISYTNHTIMAEALEKWPIDMFKSLLPRIYMIVYEINERFCANVWKKYNGDWDRIARMAIIANGYVKMAYLSIVGSHSVNGVARLHTELLEKQELRDFAQFYPNRFNNKTNGITHRRWLLQSNKGLSNLISESIGTEWIKHPRKLRKLEKHIDDSAFLDRLYEIKHQNKIRLANHIKDIYSIDVDPNSIFDIQAKRLHEYKRQLLNVLNIMHIYNKLIENPNMDMTPRTFIFGAKAAPGYDMAKNIIKLINTVADRVNNDIRVRGKLKVVFLENYRVSLSQIMIPAANVSEQISTATKEASGTGNMKFMMNGAITLATLDGANIEIHESVGDENIVLFGLEKDDVLEYYNNGRYIPLDIYNSDVRIKRVVDQLTNGFLGVGNEEFAGIRYALTRDNEPYFILKDFDSYVQAQKRISVLYEDKCKWQKMSLVNIARSGKFSSDETIRRYAADIWNVKPINR</sequence>
<dbReference type="InterPro" id="IPR000811">
    <property type="entry name" value="Glyco_trans_35"/>
</dbReference>
<dbReference type="AlphaFoldDB" id="A0A069RG93"/>
<evidence type="ECO:0000256" key="2">
    <source>
        <dbReference type="ARBA" id="ARBA00001933"/>
    </source>
</evidence>
<proteinExistence type="inferred from homology"/>
<dbReference type="PROSITE" id="PS00102">
    <property type="entry name" value="PHOSPHORYLASE"/>
    <property type="match status" value="1"/>
</dbReference>
<dbReference type="EC" id="2.4.1.1" evidence="10"/>
<evidence type="ECO:0000256" key="3">
    <source>
        <dbReference type="ARBA" id="ARBA00006047"/>
    </source>
</evidence>
<dbReference type="GO" id="GO:0030170">
    <property type="term" value="F:pyridoxal phosphate binding"/>
    <property type="evidence" value="ECO:0007669"/>
    <property type="project" value="InterPro"/>
</dbReference>
<evidence type="ECO:0000256" key="10">
    <source>
        <dbReference type="RuleBase" id="RU000587"/>
    </source>
</evidence>
<dbReference type="CDD" id="cd04300">
    <property type="entry name" value="GT35_Glycogen_Phosphorylase"/>
    <property type="match status" value="1"/>
</dbReference>
<dbReference type="FunFam" id="3.40.50.2000:FF:000149">
    <property type="entry name" value="Glycogen phosphorylase, muscle form"/>
    <property type="match status" value="1"/>
</dbReference>
<reference evidence="11 12" key="1">
    <citation type="submission" date="2014-03" db="EMBL/GenBank/DDBJ databases">
        <title>Genome sequence of Clostridium litorale W6, DSM 5388.</title>
        <authorList>
            <person name="Poehlein A."/>
            <person name="Jagirdar A."/>
            <person name="Khonsari B."/>
            <person name="Chibani C.M."/>
            <person name="Gutierrez Gutierrez D.A."/>
            <person name="Davydova E."/>
            <person name="Alghaithi H.S."/>
            <person name="Nair K.P."/>
            <person name="Dhamotharan K."/>
            <person name="Chandran L."/>
            <person name="G W."/>
            <person name="Daniel R."/>
        </authorList>
    </citation>
    <scope>NUCLEOTIDE SEQUENCE [LARGE SCALE GENOMIC DNA]</scope>
    <source>
        <strain evidence="11 12">W6</strain>
    </source>
</reference>
<dbReference type="InterPro" id="IPR011833">
    <property type="entry name" value="Glycg_phsphrylas"/>
</dbReference>
<keyword evidence="12" id="KW-1185">Reference proteome</keyword>
<evidence type="ECO:0000256" key="5">
    <source>
        <dbReference type="ARBA" id="ARBA00022679"/>
    </source>
</evidence>
<evidence type="ECO:0000256" key="1">
    <source>
        <dbReference type="ARBA" id="ARBA00001275"/>
    </source>
</evidence>
<dbReference type="Proteomes" id="UP000027946">
    <property type="component" value="Unassembled WGS sequence"/>
</dbReference>
<dbReference type="GO" id="GO:0008184">
    <property type="term" value="F:glycogen phosphorylase activity"/>
    <property type="evidence" value="ECO:0007669"/>
    <property type="project" value="InterPro"/>
</dbReference>
<dbReference type="GO" id="GO:0005980">
    <property type="term" value="P:glycogen catabolic process"/>
    <property type="evidence" value="ECO:0007669"/>
    <property type="project" value="TreeGrafter"/>
</dbReference>
<evidence type="ECO:0000256" key="6">
    <source>
        <dbReference type="ARBA" id="ARBA00022898"/>
    </source>
</evidence>
<dbReference type="OrthoDB" id="9760804at2"/>
<feature type="modified residue" description="N6-(pyridoxal phosphate)lysine" evidence="9">
    <location>
        <position position="655"/>
    </location>
</feature>
<accession>A0A069RG93</accession>
<keyword evidence="6 9" id="KW-0663">Pyridoxal phosphate</keyword>
<organism evidence="11 12">
    <name type="scientific">Peptoclostridium litorale DSM 5388</name>
    <dbReference type="NCBI Taxonomy" id="1121324"/>
    <lineage>
        <taxon>Bacteria</taxon>
        <taxon>Bacillati</taxon>
        <taxon>Bacillota</taxon>
        <taxon>Clostridia</taxon>
        <taxon>Peptostreptococcales</taxon>
        <taxon>Peptoclostridiaceae</taxon>
        <taxon>Peptoclostridium</taxon>
    </lineage>
</organism>
<protein>
    <recommendedName>
        <fullName evidence="10">Alpha-1,4 glucan phosphorylase</fullName>
        <ecNumber evidence="10">2.4.1.1</ecNumber>
    </recommendedName>
</protein>
<keyword evidence="5 10" id="KW-0808">Transferase</keyword>
<dbReference type="EMBL" id="JJMM01000005">
    <property type="protein sequence ID" value="KDR96036.1"/>
    <property type="molecule type" value="Genomic_DNA"/>
</dbReference>
<dbReference type="InterPro" id="IPR035090">
    <property type="entry name" value="Pyridoxal_P_attach_site"/>
</dbReference>
<dbReference type="PANTHER" id="PTHR11468">
    <property type="entry name" value="GLYCOGEN PHOSPHORYLASE"/>
    <property type="match status" value="1"/>
</dbReference>
<comment type="cofactor">
    <cofactor evidence="2 10">
        <name>pyridoxal 5'-phosphate</name>
        <dbReference type="ChEBI" id="CHEBI:597326"/>
    </cofactor>
</comment>